<feature type="region of interest" description="Disordered" evidence="9">
    <location>
        <begin position="18"/>
        <end position="37"/>
    </location>
</feature>
<feature type="domain" description="PPIase FKBP-type" evidence="10">
    <location>
        <begin position="901"/>
        <end position="1021"/>
    </location>
</feature>
<feature type="binding site" evidence="7">
    <location>
        <position position="301"/>
    </location>
    <ligand>
        <name>Mg(2+)</name>
        <dbReference type="ChEBI" id="CHEBI:18420"/>
        <label>1</label>
        <note>catalytic</note>
    </ligand>
</feature>
<keyword evidence="6 7" id="KW-0460">Magnesium</keyword>
<accession>A0A8J5YQG4</accession>
<dbReference type="GO" id="GO:0046854">
    <property type="term" value="P:phosphatidylinositol phosphate biosynthetic process"/>
    <property type="evidence" value="ECO:0007669"/>
    <property type="project" value="InterPro"/>
</dbReference>
<comment type="cofactor">
    <cofactor evidence="1 7">
        <name>Mg(2+)</name>
        <dbReference type="ChEBI" id="CHEBI:18420"/>
    </cofactor>
</comment>
<evidence type="ECO:0000256" key="8">
    <source>
        <dbReference type="PROSITE-ProRule" id="PRU00277"/>
    </source>
</evidence>
<feature type="binding site" evidence="7">
    <location>
        <position position="167"/>
    </location>
    <ligand>
        <name>Mg(2+)</name>
        <dbReference type="ChEBI" id="CHEBI:18420"/>
        <label>1</label>
        <note>catalytic</note>
    </ligand>
</feature>
<dbReference type="PROSITE" id="PS00630">
    <property type="entry name" value="IMP_2"/>
    <property type="match status" value="2"/>
</dbReference>
<evidence type="ECO:0000256" key="6">
    <source>
        <dbReference type="ARBA" id="ARBA00022842"/>
    </source>
</evidence>
<dbReference type="SUPFAM" id="SSF56655">
    <property type="entry name" value="Carbohydrate phosphatase"/>
    <property type="match status" value="2"/>
</dbReference>
<evidence type="ECO:0000256" key="4">
    <source>
        <dbReference type="ARBA" id="ARBA00022723"/>
    </source>
</evidence>
<comment type="catalytic activity">
    <reaction evidence="8">
        <text>[protein]-peptidylproline (omega=180) = [protein]-peptidylproline (omega=0)</text>
        <dbReference type="Rhea" id="RHEA:16237"/>
        <dbReference type="Rhea" id="RHEA-COMP:10747"/>
        <dbReference type="Rhea" id="RHEA-COMP:10748"/>
        <dbReference type="ChEBI" id="CHEBI:83833"/>
        <dbReference type="ChEBI" id="CHEBI:83834"/>
        <dbReference type="EC" id="5.2.1.8"/>
    </reaction>
</comment>
<dbReference type="FunFam" id="3.40.190.80:FF:000002">
    <property type="entry name" value="Inositol-1-monophosphatase"/>
    <property type="match status" value="2"/>
</dbReference>
<dbReference type="Pfam" id="PF00459">
    <property type="entry name" value="Inositol_P"/>
    <property type="match status" value="2"/>
</dbReference>
<comment type="similarity">
    <text evidence="3">Belongs to the inositol monophosphatase superfamily.</text>
</comment>
<dbReference type="InterPro" id="IPR020550">
    <property type="entry name" value="Inositol_monophosphatase_CS"/>
</dbReference>
<dbReference type="PROSITE" id="PS00629">
    <property type="entry name" value="IMP_1"/>
    <property type="match status" value="2"/>
</dbReference>
<proteinExistence type="inferred from homology"/>
<keyword evidence="5" id="KW-0378">Hydrolase</keyword>
<protein>
    <recommendedName>
        <fullName evidence="8">peptidylprolyl isomerase</fullName>
        <ecNumber evidence="8">5.2.1.8</ecNumber>
    </recommendedName>
</protein>
<dbReference type="Gene3D" id="3.30.540.10">
    <property type="entry name" value="Fructose-1,6-Bisphosphatase, subunit A, domain 1"/>
    <property type="match status" value="2"/>
</dbReference>
<evidence type="ECO:0000313" key="12">
    <source>
        <dbReference type="Proteomes" id="UP000701853"/>
    </source>
</evidence>
<dbReference type="PRINTS" id="PR00377">
    <property type="entry name" value="IMPHPHTASES"/>
</dbReference>
<name>A0A8J5YQG4_9ROSI</name>
<comment type="caution">
    <text evidence="11">The sequence shown here is derived from an EMBL/GenBank/DDBJ whole genome shotgun (WGS) entry which is preliminary data.</text>
</comment>
<dbReference type="FunFam" id="3.30.540.10:FF:000003">
    <property type="entry name" value="Inositol-1-monophosphatase"/>
    <property type="match status" value="2"/>
</dbReference>
<evidence type="ECO:0000256" key="1">
    <source>
        <dbReference type="ARBA" id="ARBA00001946"/>
    </source>
</evidence>
<dbReference type="EMBL" id="JAHUZN010000005">
    <property type="protein sequence ID" value="KAG8494606.1"/>
    <property type="molecule type" value="Genomic_DNA"/>
</dbReference>
<keyword evidence="8" id="KW-0697">Rotamase</keyword>
<feature type="binding site" evidence="7">
    <location>
        <position position="150"/>
    </location>
    <ligand>
        <name>Mg(2+)</name>
        <dbReference type="ChEBI" id="CHEBI:18420"/>
        <label>1</label>
        <note>catalytic</note>
    </ligand>
</feature>
<dbReference type="InterPro" id="IPR033942">
    <property type="entry name" value="IMPase"/>
</dbReference>
<dbReference type="GO" id="GO:0006020">
    <property type="term" value="P:inositol metabolic process"/>
    <property type="evidence" value="ECO:0007669"/>
    <property type="project" value="TreeGrafter"/>
</dbReference>
<dbReference type="Gene3D" id="3.10.50.40">
    <property type="match status" value="1"/>
</dbReference>
<dbReference type="GO" id="GO:0008934">
    <property type="term" value="F:inositol monophosphate 1-phosphatase activity"/>
    <property type="evidence" value="ECO:0007669"/>
    <property type="project" value="InterPro"/>
</dbReference>
<evidence type="ECO:0000256" key="5">
    <source>
        <dbReference type="ARBA" id="ARBA00022801"/>
    </source>
</evidence>
<dbReference type="EC" id="5.2.1.8" evidence="8"/>
<sequence length="1022" mass="110935">MERSLVFSTNIPLRFSQTPRSISPRFHPNQYQPHKFSAKSSTGYRKVGIFNTNSKRKLCTRALISEVSNQRQYPKVAAKSTGPIPPSQLIEVVETAAKTGAEVVMDAVNKPRNITYKGLTDLVTDTDKMSEVAILEVVKRNFGDHLILGEEGGIIGDTSSGYLWCIDPLDGTTNFAHCYPSFAVSVGVLFQGNPAAAAVVEFVGGPMCWNTRTFTATAGGGAFCNGQKIHPSKTDKVEQSLLVTGFGYDHDDAWITNIELFKEFTDISRGVRRLGAAAVDMCHVALGVAEAYWEYRLKPWDMAAGVLIVEEAGGSVTRMDGGKFCVFDRSVLVSNGAVHAKLLERIAPATEKLKSKGIDFSLWYKPENYCLYQPGFSTLILSLYAASAPSNSAISTAFFRVKAMDLCAGTGASPLSPPTLLSGFRKHPDQFHLGFTQISANLTNLLQILHLVGILSTNSTGKLYTRALMSEASNQRKFPKVGAKSTGSIPPSELIEVVEAAARAGAEVVMDAVNKPRNVTYKGLADLVTDTDKMSEVAILEVIKKNFPYHLILGEEGGIRGDTSSDYLWCVDPLDGTTNFAHCYPSFAVSVGVLFQGNPAAATVVEFVGGPMCWNTRTYTATAAFCNGQKIHPSKTDKVEQSLLVTGFGCEHDDAWNTNFELFKEFTGISRGVRRLGGAAVDMCHVALGVTEGYWEYRLKPWDIAAAVLIIEEAGGVVTRMDGGKLCVFDKSVLVSNGAIHAKLLERIAPATEKLKSKGIDFSLWSKPENYELAKSRNPTNKAFNKSALEKKIMVVVHCHASSPYLRDPHHTALHYLLRRAPPSPPIIYATSPQPLSSSSPSAASTRRTLLVSIATTSFSSLILSPPSKSATNTEFFDLPNSGGVKALDLRAGTGATPVDGDQVAIHYYGRLAAKQGWRFDSTYDHKDSTGEPVPFVFTLGSGKVISGIESAVRAMQVGGTRRVIIPPSQGYQNTSQEPIPPNFFDRQRLFTTIFNPTRLANGEGSTLGTLIFDIELISIRH</sequence>
<evidence type="ECO:0000256" key="3">
    <source>
        <dbReference type="ARBA" id="ARBA00009759"/>
    </source>
</evidence>
<evidence type="ECO:0000313" key="11">
    <source>
        <dbReference type="EMBL" id="KAG8494606.1"/>
    </source>
</evidence>
<dbReference type="InterPro" id="IPR000760">
    <property type="entry name" value="Inositol_monophosphatase-like"/>
</dbReference>
<dbReference type="GO" id="GO:0003755">
    <property type="term" value="F:peptidyl-prolyl cis-trans isomerase activity"/>
    <property type="evidence" value="ECO:0007669"/>
    <property type="project" value="UniProtKB-KW"/>
</dbReference>
<dbReference type="InterPro" id="IPR001179">
    <property type="entry name" value="PPIase_FKBP_dom"/>
</dbReference>
<dbReference type="GO" id="GO:0007165">
    <property type="term" value="P:signal transduction"/>
    <property type="evidence" value="ECO:0007669"/>
    <property type="project" value="TreeGrafter"/>
</dbReference>
<dbReference type="GO" id="GO:0046872">
    <property type="term" value="F:metal ion binding"/>
    <property type="evidence" value="ECO:0007669"/>
    <property type="project" value="UniProtKB-KW"/>
</dbReference>
<dbReference type="PANTHER" id="PTHR20854:SF17">
    <property type="entry name" value="PHOSPHATASE IMPL1, CHLOROPLASTIC"/>
    <property type="match status" value="1"/>
</dbReference>
<dbReference type="SUPFAM" id="SSF54534">
    <property type="entry name" value="FKBP-like"/>
    <property type="match status" value="1"/>
</dbReference>
<evidence type="ECO:0000256" key="9">
    <source>
        <dbReference type="SAM" id="MobiDB-lite"/>
    </source>
</evidence>
<feature type="binding site" evidence="7">
    <location>
        <position position="169"/>
    </location>
    <ligand>
        <name>Mg(2+)</name>
        <dbReference type="ChEBI" id="CHEBI:18420"/>
        <label>1</label>
        <note>catalytic</note>
    </ligand>
</feature>
<dbReference type="Pfam" id="PF00254">
    <property type="entry name" value="FKBP_C"/>
    <property type="match status" value="1"/>
</dbReference>
<organism evidence="11 12">
    <name type="scientific">Gossypium anomalum</name>
    <dbReference type="NCBI Taxonomy" id="47600"/>
    <lineage>
        <taxon>Eukaryota</taxon>
        <taxon>Viridiplantae</taxon>
        <taxon>Streptophyta</taxon>
        <taxon>Embryophyta</taxon>
        <taxon>Tracheophyta</taxon>
        <taxon>Spermatophyta</taxon>
        <taxon>Magnoliopsida</taxon>
        <taxon>eudicotyledons</taxon>
        <taxon>Gunneridae</taxon>
        <taxon>Pentapetalae</taxon>
        <taxon>rosids</taxon>
        <taxon>malvids</taxon>
        <taxon>Malvales</taxon>
        <taxon>Malvaceae</taxon>
        <taxon>Malvoideae</taxon>
        <taxon>Gossypium</taxon>
    </lineage>
</organism>
<feature type="binding site" evidence="7">
    <location>
        <position position="170"/>
    </location>
    <ligand>
        <name>Mg(2+)</name>
        <dbReference type="ChEBI" id="CHEBI:18420"/>
        <label>1</label>
        <note>catalytic</note>
    </ligand>
</feature>
<dbReference type="AlphaFoldDB" id="A0A8J5YQG4"/>
<comment type="pathway">
    <text evidence="2">Polyol metabolism; myo-inositol biosynthesis; myo-inositol from D-glucose 6-phosphate: step 2/2.</text>
</comment>
<dbReference type="Gene3D" id="3.40.190.80">
    <property type="match status" value="2"/>
</dbReference>
<keyword evidence="4 7" id="KW-0479">Metal-binding</keyword>
<reference evidence="11 12" key="1">
    <citation type="journal article" date="2021" name="bioRxiv">
        <title>The Gossypium anomalum genome as a resource for cotton improvement and evolutionary analysis of hybrid incompatibility.</title>
        <authorList>
            <person name="Grover C.E."/>
            <person name="Yuan D."/>
            <person name="Arick M.A."/>
            <person name="Miller E.R."/>
            <person name="Hu G."/>
            <person name="Peterson D.G."/>
            <person name="Wendel J.F."/>
            <person name="Udall J.A."/>
        </authorList>
    </citation>
    <scope>NUCLEOTIDE SEQUENCE [LARGE SCALE GENOMIC DNA]</scope>
    <source>
        <strain evidence="11">JFW-Udall</strain>
        <tissue evidence="11">Leaf</tissue>
    </source>
</reference>
<dbReference type="InterPro" id="IPR020583">
    <property type="entry name" value="Inositol_monoP_metal-BS"/>
</dbReference>
<dbReference type="Proteomes" id="UP000701853">
    <property type="component" value="Chromosome 5"/>
</dbReference>
<dbReference type="OrthoDB" id="10254945at2759"/>
<keyword evidence="8" id="KW-0413">Isomerase</keyword>
<dbReference type="PROSITE" id="PS50059">
    <property type="entry name" value="FKBP_PPIASE"/>
    <property type="match status" value="1"/>
</dbReference>
<gene>
    <name evidence="11" type="ORF">CXB51_011994</name>
</gene>
<evidence type="ECO:0000259" key="10">
    <source>
        <dbReference type="PROSITE" id="PS50059"/>
    </source>
</evidence>
<dbReference type="InterPro" id="IPR046357">
    <property type="entry name" value="PPIase_dom_sf"/>
</dbReference>
<evidence type="ECO:0000256" key="7">
    <source>
        <dbReference type="PIRSR" id="PIRSR600760-2"/>
    </source>
</evidence>
<dbReference type="CDD" id="cd01639">
    <property type="entry name" value="IMPase"/>
    <property type="match status" value="2"/>
</dbReference>
<keyword evidence="12" id="KW-1185">Reference proteome</keyword>
<dbReference type="PANTHER" id="PTHR20854">
    <property type="entry name" value="INOSITOL MONOPHOSPHATASE"/>
    <property type="match status" value="1"/>
</dbReference>
<evidence type="ECO:0000256" key="2">
    <source>
        <dbReference type="ARBA" id="ARBA00005152"/>
    </source>
</evidence>